<dbReference type="OrthoDB" id="364224at2759"/>
<accession>A0A9E7JN83</accession>
<sequence>MIQDVAADFQNVLDSVSRFGKVSCSSASIAWNPQRGEGQQCSFVLGFSSDLPQFNSSKSIFKAVFMVAFMIDLEVMQLRPQSFMIGL</sequence>
<gene>
    <name evidence="1" type="ORF">MUK42_27212</name>
</gene>
<protein>
    <submittedName>
        <fullName evidence="1">WD domain, G-beta repeat</fullName>
    </submittedName>
</protein>
<dbReference type="AlphaFoldDB" id="A0A9E7JN83"/>
<name>A0A9E7JN83_9LILI</name>
<reference evidence="1" key="1">
    <citation type="submission" date="2022-05" db="EMBL/GenBank/DDBJ databases">
        <title>The Musa troglodytarum L. genome provides insights into the mechanism of non-climacteric behaviour and enrichment of carotenoids.</title>
        <authorList>
            <person name="Wang J."/>
        </authorList>
    </citation>
    <scope>NUCLEOTIDE SEQUENCE</scope>
    <source>
        <tissue evidence="1">Leaf</tissue>
    </source>
</reference>
<proteinExistence type="predicted"/>
<evidence type="ECO:0000313" key="1">
    <source>
        <dbReference type="EMBL" id="URD87298.1"/>
    </source>
</evidence>
<organism evidence="1 2">
    <name type="scientific">Musa troglodytarum</name>
    <name type="common">fe'i banana</name>
    <dbReference type="NCBI Taxonomy" id="320322"/>
    <lineage>
        <taxon>Eukaryota</taxon>
        <taxon>Viridiplantae</taxon>
        <taxon>Streptophyta</taxon>
        <taxon>Embryophyta</taxon>
        <taxon>Tracheophyta</taxon>
        <taxon>Spermatophyta</taxon>
        <taxon>Magnoliopsida</taxon>
        <taxon>Liliopsida</taxon>
        <taxon>Zingiberales</taxon>
        <taxon>Musaceae</taxon>
        <taxon>Musa</taxon>
    </lineage>
</organism>
<dbReference type="EMBL" id="CP097504">
    <property type="protein sequence ID" value="URD87298.1"/>
    <property type="molecule type" value="Genomic_DNA"/>
</dbReference>
<keyword evidence="2" id="KW-1185">Reference proteome</keyword>
<evidence type="ECO:0000313" key="2">
    <source>
        <dbReference type="Proteomes" id="UP001055439"/>
    </source>
</evidence>
<dbReference type="Proteomes" id="UP001055439">
    <property type="component" value="Chromosome 2"/>
</dbReference>